<keyword evidence="1" id="KW-1278">Translocase</keyword>
<keyword evidence="2" id="KW-1133">Transmembrane helix</keyword>
<evidence type="ECO:0000256" key="2">
    <source>
        <dbReference type="SAM" id="Phobius"/>
    </source>
</evidence>
<dbReference type="GO" id="GO:0055070">
    <property type="term" value="P:copper ion homeostasis"/>
    <property type="evidence" value="ECO:0007669"/>
    <property type="project" value="TreeGrafter"/>
</dbReference>
<name>A0A9J6ZLB9_9BACL</name>
<keyword evidence="2" id="KW-0812">Transmembrane</keyword>
<proteinExistence type="predicted"/>
<dbReference type="Proteomes" id="UP001056756">
    <property type="component" value="Chromosome"/>
</dbReference>
<evidence type="ECO:0000313" key="4">
    <source>
        <dbReference type="Proteomes" id="UP001056756"/>
    </source>
</evidence>
<dbReference type="GO" id="GO:0043682">
    <property type="term" value="F:P-type divalent copper transporter activity"/>
    <property type="evidence" value="ECO:0007669"/>
    <property type="project" value="TreeGrafter"/>
</dbReference>
<gene>
    <name evidence="3" type="ORF">NAG76_17525</name>
</gene>
<dbReference type="KEGG" id="plig:NAG76_17525"/>
<feature type="transmembrane region" description="Helical" evidence="2">
    <location>
        <begin position="32"/>
        <end position="58"/>
    </location>
</feature>
<dbReference type="GO" id="GO:0016020">
    <property type="term" value="C:membrane"/>
    <property type="evidence" value="ECO:0007669"/>
    <property type="project" value="TreeGrafter"/>
</dbReference>
<evidence type="ECO:0000313" key="3">
    <source>
        <dbReference type="EMBL" id="URN96918.1"/>
    </source>
</evidence>
<sequence>MGTSVQLTIPLMENLWWATGYNIVAIPLAADILYPIGIVLNSAVGTILMSLSTVIVAISTKLLRL</sequence>
<evidence type="ECO:0000256" key="1">
    <source>
        <dbReference type="ARBA" id="ARBA00022967"/>
    </source>
</evidence>
<dbReference type="GO" id="GO:0005507">
    <property type="term" value="F:copper ion binding"/>
    <property type="evidence" value="ECO:0007669"/>
    <property type="project" value="TreeGrafter"/>
</dbReference>
<protein>
    <submittedName>
        <fullName evidence="3">Uncharacterized protein</fullName>
    </submittedName>
</protein>
<reference evidence="3" key="1">
    <citation type="submission" date="2022-05" db="EMBL/GenBank/DDBJ databases">
        <title>Novel bacterial taxa in a minimal lignocellulolytic consortium and its capacity to transform plastics disclosed by genome-resolved metagenomics.</title>
        <authorList>
            <person name="Rodriguez C.A.D."/>
            <person name="Diaz-Garcia L."/>
            <person name="Herrera K."/>
            <person name="Tarazona N.A."/>
            <person name="Sproer C."/>
            <person name="Overmann J."/>
            <person name="Jimenez D.J."/>
        </authorList>
    </citation>
    <scope>NUCLEOTIDE SEQUENCE</scope>
    <source>
        <strain evidence="3">MAG5</strain>
    </source>
</reference>
<accession>A0A9J6ZLB9</accession>
<dbReference type="EMBL" id="CP097899">
    <property type="protein sequence ID" value="URN96918.1"/>
    <property type="molecule type" value="Genomic_DNA"/>
</dbReference>
<keyword evidence="2" id="KW-0472">Membrane</keyword>
<dbReference type="AlphaFoldDB" id="A0A9J6ZLB9"/>
<organism evidence="3 4">
    <name type="scientific">Candidatus Pristimantibacillus lignocellulolyticus</name>
    <dbReference type="NCBI Taxonomy" id="2994561"/>
    <lineage>
        <taxon>Bacteria</taxon>
        <taxon>Bacillati</taxon>
        <taxon>Bacillota</taxon>
        <taxon>Bacilli</taxon>
        <taxon>Bacillales</taxon>
        <taxon>Paenibacillaceae</taxon>
        <taxon>Candidatus Pristimantibacillus</taxon>
    </lineage>
</organism>
<dbReference type="PANTHER" id="PTHR43520">
    <property type="entry name" value="ATP7, ISOFORM B"/>
    <property type="match status" value="1"/>
</dbReference>
<dbReference type="PANTHER" id="PTHR43520:SF8">
    <property type="entry name" value="P-TYPE CU(+) TRANSPORTER"/>
    <property type="match status" value="1"/>
</dbReference>